<proteinExistence type="predicted"/>
<dbReference type="InterPro" id="IPR010499">
    <property type="entry name" value="AraC_E-bd"/>
</dbReference>
<reference evidence="3" key="1">
    <citation type="journal article" date="2014" name="Int. J. Syst. Evol. Microbiol.">
        <title>Complete genome sequence of Corynebacterium casei LMG S-19264T (=DSM 44701T), isolated from a smear-ripened cheese.</title>
        <authorList>
            <consortium name="US DOE Joint Genome Institute (JGI-PGF)"/>
            <person name="Walter F."/>
            <person name="Albersmeier A."/>
            <person name="Kalinowski J."/>
            <person name="Ruckert C."/>
        </authorList>
    </citation>
    <scope>NUCLEOTIDE SEQUENCE</scope>
    <source>
        <strain evidence="3">CGMCC 1.15760</strain>
    </source>
</reference>
<dbReference type="GO" id="GO:0003677">
    <property type="term" value="F:DNA binding"/>
    <property type="evidence" value="ECO:0007669"/>
    <property type="project" value="UniProtKB-KW"/>
</dbReference>
<keyword evidence="1" id="KW-0238">DNA-binding</keyword>
<accession>A0A917LIB1</accession>
<dbReference type="EMBL" id="BMJT01000006">
    <property type="protein sequence ID" value="GGG26379.1"/>
    <property type="molecule type" value="Genomic_DNA"/>
</dbReference>
<dbReference type="PROSITE" id="PS50937">
    <property type="entry name" value="HTH_MERR_2"/>
    <property type="match status" value="1"/>
</dbReference>
<dbReference type="AlphaFoldDB" id="A0A917LIB1"/>
<dbReference type="SUPFAM" id="SSF55136">
    <property type="entry name" value="Probable bacterial effector-binding domain"/>
    <property type="match status" value="1"/>
</dbReference>
<evidence type="ECO:0000313" key="3">
    <source>
        <dbReference type="EMBL" id="GGG26379.1"/>
    </source>
</evidence>
<dbReference type="InterPro" id="IPR047057">
    <property type="entry name" value="MerR_fam"/>
</dbReference>
<keyword evidence="4" id="KW-1185">Reference proteome</keyword>
<dbReference type="InterPro" id="IPR029442">
    <property type="entry name" value="GyrI-like"/>
</dbReference>
<dbReference type="SMART" id="SM00871">
    <property type="entry name" value="AraC_E_bind"/>
    <property type="match status" value="1"/>
</dbReference>
<dbReference type="Gene3D" id="3.20.80.10">
    <property type="entry name" value="Regulatory factor, effector binding domain"/>
    <property type="match status" value="1"/>
</dbReference>
<evidence type="ECO:0000256" key="1">
    <source>
        <dbReference type="ARBA" id="ARBA00023125"/>
    </source>
</evidence>
<organism evidence="3 4">
    <name type="scientific">Lysinibacillus alkalisoli</name>
    <dbReference type="NCBI Taxonomy" id="1911548"/>
    <lineage>
        <taxon>Bacteria</taxon>
        <taxon>Bacillati</taxon>
        <taxon>Bacillota</taxon>
        <taxon>Bacilli</taxon>
        <taxon>Bacillales</taxon>
        <taxon>Bacillaceae</taxon>
        <taxon>Lysinibacillus</taxon>
    </lineage>
</organism>
<reference evidence="3" key="2">
    <citation type="submission" date="2020-09" db="EMBL/GenBank/DDBJ databases">
        <authorList>
            <person name="Sun Q."/>
            <person name="Zhou Y."/>
        </authorList>
    </citation>
    <scope>NUCLEOTIDE SEQUENCE</scope>
    <source>
        <strain evidence="3">CGMCC 1.15760</strain>
    </source>
</reference>
<dbReference type="SUPFAM" id="SSF46955">
    <property type="entry name" value="Putative DNA-binding domain"/>
    <property type="match status" value="1"/>
</dbReference>
<dbReference type="Gene3D" id="1.10.1660.10">
    <property type="match status" value="1"/>
</dbReference>
<gene>
    <name evidence="3" type="ORF">GCM10007425_21210</name>
</gene>
<dbReference type="InterPro" id="IPR009061">
    <property type="entry name" value="DNA-bd_dom_put_sf"/>
</dbReference>
<dbReference type="PANTHER" id="PTHR30204:SF97">
    <property type="entry name" value="MERR FAMILY REGULATORY PROTEIN"/>
    <property type="match status" value="1"/>
</dbReference>
<dbReference type="CDD" id="cd01107">
    <property type="entry name" value="HTH_BmrR"/>
    <property type="match status" value="1"/>
</dbReference>
<dbReference type="Proteomes" id="UP000616608">
    <property type="component" value="Unassembled WGS sequence"/>
</dbReference>
<dbReference type="InterPro" id="IPR000551">
    <property type="entry name" value="MerR-type_HTH_dom"/>
</dbReference>
<dbReference type="Pfam" id="PF06445">
    <property type="entry name" value="GyrI-like"/>
    <property type="match status" value="1"/>
</dbReference>
<evidence type="ECO:0000259" key="2">
    <source>
        <dbReference type="PROSITE" id="PS50937"/>
    </source>
</evidence>
<dbReference type="GO" id="GO:0003700">
    <property type="term" value="F:DNA-binding transcription factor activity"/>
    <property type="evidence" value="ECO:0007669"/>
    <property type="project" value="InterPro"/>
</dbReference>
<name>A0A917LIB1_9BACI</name>
<dbReference type="InterPro" id="IPR011256">
    <property type="entry name" value="Reg_factor_effector_dom_sf"/>
</dbReference>
<sequence length="267" mass="30700">MLSIGEFSKIAHLTLKTLRYYDEIDLLKPAYIDATNGYRYYNVTQLETALYITRLKGYMFSLEEIKAILVNQTDTDFLQHQLRAQYDKMTEAIAAYETLLTKLTSDLQQLELTNNMMHYLQDIAITLVTPLPIHLITQRKSIDMADFLTHFNALFSQVVFQQVTPIAKPMAILHSEVYQPEHSDVELAIPVKEQTEQTTLFDVGLCAMATLIGDYEDLPAIHTTLRVWIATNAYQVNGKPFEIYQTDPYTTPQHQHVIEVYFPIKGV</sequence>
<dbReference type="PANTHER" id="PTHR30204">
    <property type="entry name" value="REDOX-CYCLING DRUG-SENSING TRANSCRIPTIONAL ACTIVATOR SOXR"/>
    <property type="match status" value="1"/>
</dbReference>
<dbReference type="SMART" id="SM00422">
    <property type="entry name" value="HTH_MERR"/>
    <property type="match status" value="1"/>
</dbReference>
<dbReference type="Pfam" id="PF13411">
    <property type="entry name" value="MerR_1"/>
    <property type="match status" value="1"/>
</dbReference>
<protein>
    <submittedName>
        <fullName evidence="3">MerR family transcriptional regulator</fullName>
    </submittedName>
</protein>
<comment type="caution">
    <text evidence="3">The sequence shown here is derived from an EMBL/GenBank/DDBJ whole genome shotgun (WGS) entry which is preliminary data.</text>
</comment>
<dbReference type="RefSeq" id="WP_188615028.1">
    <property type="nucleotide sequence ID" value="NZ_BMJT01000006.1"/>
</dbReference>
<evidence type="ECO:0000313" key="4">
    <source>
        <dbReference type="Proteomes" id="UP000616608"/>
    </source>
</evidence>
<feature type="domain" description="HTH merR-type" evidence="2">
    <location>
        <begin position="1"/>
        <end position="71"/>
    </location>
</feature>